<name>E5A2N3_LEPMJ</name>
<proteinExistence type="predicted"/>
<dbReference type="EMBL" id="FP929132">
    <property type="protein sequence ID" value="CBX97829.1"/>
    <property type="molecule type" value="Genomic_DNA"/>
</dbReference>
<reference evidence="3" key="1">
    <citation type="journal article" date="2011" name="Nat. Commun.">
        <title>Effector diversification within compartments of the Leptosphaeria maculans genome affected by Repeat-Induced Point mutations.</title>
        <authorList>
            <person name="Rouxel T."/>
            <person name="Grandaubert J."/>
            <person name="Hane J.K."/>
            <person name="Hoede C."/>
            <person name="van de Wouw A.P."/>
            <person name="Couloux A."/>
            <person name="Dominguez V."/>
            <person name="Anthouard V."/>
            <person name="Bally P."/>
            <person name="Bourras S."/>
            <person name="Cozijnsen A.J."/>
            <person name="Ciuffetti L.M."/>
            <person name="Degrave A."/>
            <person name="Dilmaghani A."/>
            <person name="Duret L."/>
            <person name="Fudal I."/>
            <person name="Goodwin S.B."/>
            <person name="Gout L."/>
            <person name="Glaser N."/>
            <person name="Linglin J."/>
            <person name="Kema G.H.J."/>
            <person name="Lapalu N."/>
            <person name="Lawrence C.B."/>
            <person name="May K."/>
            <person name="Meyer M."/>
            <person name="Ollivier B."/>
            <person name="Poulain J."/>
            <person name="Schoch C.L."/>
            <person name="Simon A."/>
            <person name="Spatafora J.W."/>
            <person name="Stachowiak A."/>
            <person name="Turgeon B.G."/>
            <person name="Tyler B.M."/>
            <person name="Vincent D."/>
            <person name="Weissenbach J."/>
            <person name="Amselem J."/>
            <person name="Quesneville H."/>
            <person name="Oliver R.P."/>
            <person name="Wincker P."/>
            <person name="Balesdent M.-H."/>
            <person name="Howlett B.J."/>
        </authorList>
    </citation>
    <scope>NUCLEOTIDE SEQUENCE [LARGE SCALE GENOMIC DNA]</scope>
    <source>
        <strain evidence="3">JN3 / isolate v23.1.3 / race Av1-4-5-6-7-8</strain>
    </source>
</reference>
<evidence type="ECO:0000313" key="3">
    <source>
        <dbReference type="Proteomes" id="UP000002668"/>
    </source>
</evidence>
<dbReference type="InParanoid" id="E5A2N3"/>
<feature type="region of interest" description="Disordered" evidence="1">
    <location>
        <begin position="21"/>
        <end position="70"/>
    </location>
</feature>
<dbReference type="AlphaFoldDB" id="E5A2N3"/>
<gene>
    <name evidence="2" type="ORF">LEMA_P092380.1</name>
</gene>
<organism evidence="3">
    <name type="scientific">Leptosphaeria maculans (strain JN3 / isolate v23.1.3 / race Av1-4-5-6-7-8)</name>
    <name type="common">Blackleg fungus</name>
    <name type="synonym">Phoma lingam</name>
    <dbReference type="NCBI Taxonomy" id="985895"/>
    <lineage>
        <taxon>Eukaryota</taxon>
        <taxon>Fungi</taxon>
        <taxon>Dikarya</taxon>
        <taxon>Ascomycota</taxon>
        <taxon>Pezizomycotina</taxon>
        <taxon>Dothideomycetes</taxon>
        <taxon>Pleosporomycetidae</taxon>
        <taxon>Pleosporales</taxon>
        <taxon>Pleosporineae</taxon>
        <taxon>Leptosphaeriaceae</taxon>
        <taxon>Plenodomus</taxon>
        <taxon>Plenodomus lingam/Leptosphaeria maculans species complex</taxon>
    </lineage>
</organism>
<dbReference type="HOGENOM" id="CLU_2758249_0_0_1"/>
<evidence type="ECO:0000313" key="2">
    <source>
        <dbReference type="EMBL" id="CBX97829.1"/>
    </source>
</evidence>
<protein>
    <submittedName>
        <fullName evidence="2">Predicted protein</fullName>
    </submittedName>
</protein>
<dbReference type="Proteomes" id="UP000002668">
    <property type="component" value="Genome"/>
</dbReference>
<dbReference type="VEuPathDB" id="FungiDB:LEMA_P092380.1"/>
<sequence>MQRRSSCQACQVIRHVNHPKLRGFPFSAPLPAHPTNQQQKPRGNRNHRSYSQVTGCTLAGEREARGERRM</sequence>
<feature type="compositionally biased region" description="Basic and acidic residues" evidence="1">
    <location>
        <begin position="60"/>
        <end position="70"/>
    </location>
</feature>
<keyword evidence="3" id="KW-1185">Reference proteome</keyword>
<evidence type="ECO:0000256" key="1">
    <source>
        <dbReference type="SAM" id="MobiDB-lite"/>
    </source>
</evidence>
<accession>E5A2N3</accession>